<dbReference type="RefSeq" id="WP_200125344.1">
    <property type="nucleotide sequence ID" value="NZ_CP054705.1"/>
</dbReference>
<dbReference type="PANTHER" id="PTHR33442">
    <property type="entry name" value="TRANS-3-HYDROXY-L-PROLINE DEHYDRATASE"/>
    <property type="match status" value="1"/>
</dbReference>
<protein>
    <submittedName>
        <fullName evidence="2">Proline racemase family protein</fullName>
    </submittedName>
</protein>
<evidence type="ECO:0000313" key="3">
    <source>
        <dbReference type="Proteomes" id="UP000595823"/>
    </source>
</evidence>
<dbReference type="PANTHER" id="PTHR33442:SF5">
    <property type="entry name" value="BIFUNCTIONAL TRANS-3-HYDROXY-L-PROLINE DEHYDRATASE_2-EPIMERASE"/>
    <property type="match status" value="1"/>
</dbReference>
<dbReference type="EMBL" id="CP054705">
    <property type="protein sequence ID" value="QQK77724.1"/>
    <property type="molecule type" value="Genomic_DNA"/>
</dbReference>
<dbReference type="Proteomes" id="UP000595823">
    <property type="component" value="Chromosome"/>
</dbReference>
<evidence type="ECO:0000313" key="2">
    <source>
        <dbReference type="EMBL" id="QQK77724.1"/>
    </source>
</evidence>
<organism evidence="2 3">
    <name type="scientific">Salicibibacter cibarius</name>
    <dbReference type="NCBI Taxonomy" id="2743000"/>
    <lineage>
        <taxon>Bacteria</taxon>
        <taxon>Bacillati</taxon>
        <taxon>Bacillota</taxon>
        <taxon>Bacilli</taxon>
        <taxon>Bacillales</taxon>
        <taxon>Bacillaceae</taxon>
        <taxon>Salicibibacter</taxon>
    </lineage>
</organism>
<dbReference type="Pfam" id="PF05544">
    <property type="entry name" value="Pro_racemase"/>
    <property type="match status" value="1"/>
</dbReference>
<gene>
    <name evidence="2" type="ORF">HUG15_20480</name>
</gene>
<dbReference type="Gene3D" id="3.10.310.10">
    <property type="entry name" value="Diaminopimelate Epimerase, Chain A, domain 1"/>
    <property type="match status" value="1"/>
</dbReference>
<dbReference type="SUPFAM" id="SSF54506">
    <property type="entry name" value="Diaminopimelate epimerase-like"/>
    <property type="match status" value="1"/>
</dbReference>
<reference evidence="2 3" key="1">
    <citation type="submission" date="2020-06" db="EMBL/GenBank/DDBJ databases">
        <title>Genomic analysis of Salicibibacter sp. NKC5-3.</title>
        <authorList>
            <person name="Oh Y.J."/>
        </authorList>
    </citation>
    <scope>NUCLEOTIDE SEQUENCE [LARGE SCALE GENOMIC DNA]</scope>
    <source>
        <strain evidence="2 3">NKC5-3</strain>
    </source>
</reference>
<sequence length="105" mass="11626">MTWRRIGIKVNKLVHTIDAHAEGELSRVVVGGVVDIPGETMFDKKMYLENYNDEFRKFLIHELRGSTVLHADLVLPSTNSMADAGFSIMEATDSPPMSGSNTICT</sequence>
<dbReference type="GO" id="GO:0047580">
    <property type="term" value="F:4-hydroxyproline epimerase activity"/>
    <property type="evidence" value="ECO:0007669"/>
    <property type="project" value="TreeGrafter"/>
</dbReference>
<dbReference type="InterPro" id="IPR008794">
    <property type="entry name" value="Pro_racemase_fam"/>
</dbReference>
<dbReference type="AlphaFoldDB" id="A0A7T6Z6D7"/>
<accession>A0A7T6Z6D7</accession>
<evidence type="ECO:0000256" key="1">
    <source>
        <dbReference type="ARBA" id="ARBA00007529"/>
    </source>
</evidence>
<comment type="similarity">
    <text evidence="1">Belongs to the proline racemase family.</text>
</comment>
<dbReference type="KEGG" id="scia:HUG15_20480"/>
<name>A0A7T6Z6D7_9BACI</name>
<keyword evidence="3" id="KW-1185">Reference proteome</keyword>
<proteinExistence type="inferred from homology"/>